<dbReference type="PANTHER" id="PTHR32071:SF81">
    <property type="entry name" value="PROPIONATE CATABOLISM OPERON REGULATORY PROTEIN"/>
    <property type="match status" value="1"/>
</dbReference>
<dbReference type="Proteomes" id="UP000295781">
    <property type="component" value="Chromosome"/>
</dbReference>
<dbReference type="InterPro" id="IPR025662">
    <property type="entry name" value="Sigma_54_int_dom_ATP-bd_1"/>
</dbReference>
<dbReference type="Gene3D" id="2.60.200.20">
    <property type="match status" value="1"/>
</dbReference>
<dbReference type="InterPro" id="IPR002197">
    <property type="entry name" value="HTH_Fis"/>
</dbReference>
<dbReference type="SUPFAM" id="SSF46689">
    <property type="entry name" value="Homeodomain-like"/>
    <property type="match status" value="1"/>
</dbReference>
<evidence type="ECO:0000259" key="5">
    <source>
        <dbReference type="PROSITE" id="PS50045"/>
    </source>
</evidence>
<dbReference type="InterPro" id="IPR008984">
    <property type="entry name" value="SMAD_FHA_dom_sf"/>
</dbReference>
<name>A0A4P2Q3R6_SORCE</name>
<organism evidence="6 7">
    <name type="scientific">Sorangium cellulosum</name>
    <name type="common">Polyangium cellulosum</name>
    <dbReference type="NCBI Taxonomy" id="56"/>
    <lineage>
        <taxon>Bacteria</taxon>
        <taxon>Pseudomonadati</taxon>
        <taxon>Myxococcota</taxon>
        <taxon>Polyangia</taxon>
        <taxon>Polyangiales</taxon>
        <taxon>Polyangiaceae</taxon>
        <taxon>Sorangium</taxon>
    </lineage>
</organism>
<feature type="region of interest" description="Disordered" evidence="3">
    <location>
        <begin position="1"/>
        <end position="25"/>
    </location>
</feature>
<dbReference type="CDD" id="cd00060">
    <property type="entry name" value="FHA"/>
    <property type="match status" value="1"/>
</dbReference>
<dbReference type="Gene3D" id="1.10.8.60">
    <property type="match status" value="1"/>
</dbReference>
<dbReference type="Gene3D" id="3.40.50.300">
    <property type="entry name" value="P-loop containing nucleotide triphosphate hydrolases"/>
    <property type="match status" value="1"/>
</dbReference>
<dbReference type="AlphaFoldDB" id="A0A4P2Q3R6"/>
<dbReference type="SMART" id="SM00240">
    <property type="entry name" value="FHA"/>
    <property type="match status" value="1"/>
</dbReference>
<proteinExistence type="predicted"/>
<dbReference type="RefSeq" id="WP_129349475.1">
    <property type="nucleotide sequence ID" value="NZ_CP012670.1"/>
</dbReference>
<evidence type="ECO:0000256" key="2">
    <source>
        <dbReference type="ARBA" id="ARBA00022840"/>
    </source>
</evidence>
<keyword evidence="1" id="KW-0547">Nucleotide-binding</keyword>
<feature type="domain" description="FHA" evidence="4">
    <location>
        <begin position="46"/>
        <end position="95"/>
    </location>
</feature>
<evidence type="ECO:0000313" key="6">
    <source>
        <dbReference type="EMBL" id="AUX23939.1"/>
    </source>
</evidence>
<dbReference type="Pfam" id="PF02954">
    <property type="entry name" value="HTH_8"/>
    <property type="match status" value="1"/>
</dbReference>
<dbReference type="PROSITE" id="PS50045">
    <property type="entry name" value="SIGMA54_INTERACT_4"/>
    <property type="match status" value="1"/>
</dbReference>
<sequence length="437" mass="47040">MTSRSPRDVPTDEHRPPTGARRDRGRPALLAAFPANVIVPLPHPGISVGRAWLAAAGLSDTKVSSAHLRLTRAGGRLQVEDVGSRNGTWLDGHRLPVHEPMPFEEGSVLRVGQTLLVYREAYAGSNGPEPEIGGLVGPWGLGAVRADLDRLRARPVRNVLVTGESGTGKEMLAQAVVHALGRSRGPFTPINVAGVAPGVFEGQLFGWERGAFSGSNASSPGLLRASDGGAIFLDEIGELPIELQPKLLRVLESQEVLAVGATRPVRVDIAVVAATNRPLEQAVQQGRFRLDLLARFPVRIALPPLRERPEDTFAILRALWERSRGPLDLERVRVDVEAVELLMLHDWPENVRGIDRFVAAADPAIGLKLSLVEQMLGVRASAAAAPPLTREAILDALDACSGNKAQAAKRLGVSRGQLLRRLKLMDQEAGARHPQRP</sequence>
<keyword evidence="2" id="KW-0067">ATP-binding</keyword>
<evidence type="ECO:0000256" key="1">
    <source>
        <dbReference type="ARBA" id="ARBA00022741"/>
    </source>
</evidence>
<dbReference type="PROSITE" id="PS00675">
    <property type="entry name" value="SIGMA54_INTERACT_1"/>
    <property type="match status" value="1"/>
</dbReference>
<gene>
    <name evidence="6" type="ORF">SOCEGT47_044700</name>
</gene>
<dbReference type="PRINTS" id="PR01590">
    <property type="entry name" value="HTHFIS"/>
</dbReference>
<evidence type="ECO:0008006" key="8">
    <source>
        <dbReference type="Google" id="ProtNLM"/>
    </source>
</evidence>
<feature type="domain" description="Sigma-54 factor interaction" evidence="5">
    <location>
        <begin position="158"/>
        <end position="358"/>
    </location>
</feature>
<dbReference type="InterPro" id="IPR027417">
    <property type="entry name" value="P-loop_NTPase"/>
</dbReference>
<dbReference type="SUPFAM" id="SSF49879">
    <property type="entry name" value="SMAD/FHA domain"/>
    <property type="match status" value="1"/>
</dbReference>
<dbReference type="GO" id="GO:0006355">
    <property type="term" value="P:regulation of DNA-templated transcription"/>
    <property type="evidence" value="ECO:0007669"/>
    <property type="project" value="InterPro"/>
</dbReference>
<accession>A0A4P2Q3R6</accession>
<dbReference type="InterPro" id="IPR000253">
    <property type="entry name" value="FHA_dom"/>
</dbReference>
<reference evidence="6 7" key="1">
    <citation type="submission" date="2015-09" db="EMBL/GenBank/DDBJ databases">
        <title>Sorangium comparison.</title>
        <authorList>
            <person name="Zaburannyi N."/>
            <person name="Bunk B."/>
            <person name="Overmann J."/>
            <person name="Mueller R."/>
        </authorList>
    </citation>
    <scope>NUCLEOTIDE SEQUENCE [LARGE SCALE GENOMIC DNA]</scope>
    <source>
        <strain evidence="6 7">So ceGT47</strain>
    </source>
</reference>
<dbReference type="CDD" id="cd00009">
    <property type="entry name" value="AAA"/>
    <property type="match status" value="1"/>
</dbReference>
<dbReference type="GO" id="GO:0043565">
    <property type="term" value="F:sequence-specific DNA binding"/>
    <property type="evidence" value="ECO:0007669"/>
    <property type="project" value="InterPro"/>
</dbReference>
<dbReference type="Pfam" id="PF00158">
    <property type="entry name" value="Sigma54_activat"/>
    <property type="match status" value="1"/>
</dbReference>
<evidence type="ECO:0000256" key="3">
    <source>
        <dbReference type="SAM" id="MobiDB-lite"/>
    </source>
</evidence>
<dbReference type="SMART" id="SM00382">
    <property type="entry name" value="AAA"/>
    <property type="match status" value="1"/>
</dbReference>
<dbReference type="GO" id="GO:0005524">
    <property type="term" value="F:ATP binding"/>
    <property type="evidence" value="ECO:0007669"/>
    <property type="project" value="UniProtKB-KW"/>
</dbReference>
<protein>
    <recommendedName>
        <fullName evidence="8">Fis family transcriptional regulator</fullName>
    </recommendedName>
</protein>
<dbReference type="InterPro" id="IPR009057">
    <property type="entry name" value="Homeodomain-like_sf"/>
</dbReference>
<dbReference type="EMBL" id="CP012670">
    <property type="protein sequence ID" value="AUX23939.1"/>
    <property type="molecule type" value="Genomic_DNA"/>
</dbReference>
<dbReference type="Pfam" id="PF00498">
    <property type="entry name" value="FHA"/>
    <property type="match status" value="1"/>
</dbReference>
<dbReference type="PROSITE" id="PS50006">
    <property type="entry name" value="FHA_DOMAIN"/>
    <property type="match status" value="1"/>
</dbReference>
<evidence type="ECO:0000313" key="7">
    <source>
        <dbReference type="Proteomes" id="UP000295781"/>
    </source>
</evidence>
<dbReference type="PANTHER" id="PTHR32071">
    <property type="entry name" value="TRANSCRIPTIONAL REGULATORY PROTEIN"/>
    <property type="match status" value="1"/>
</dbReference>
<dbReference type="InterPro" id="IPR002078">
    <property type="entry name" value="Sigma_54_int"/>
</dbReference>
<dbReference type="Gene3D" id="1.10.10.60">
    <property type="entry name" value="Homeodomain-like"/>
    <property type="match status" value="1"/>
</dbReference>
<dbReference type="SUPFAM" id="SSF52540">
    <property type="entry name" value="P-loop containing nucleoside triphosphate hydrolases"/>
    <property type="match status" value="1"/>
</dbReference>
<evidence type="ECO:0000259" key="4">
    <source>
        <dbReference type="PROSITE" id="PS50006"/>
    </source>
</evidence>
<dbReference type="InterPro" id="IPR003593">
    <property type="entry name" value="AAA+_ATPase"/>
</dbReference>
<dbReference type="OrthoDB" id="9783862at2"/>